<keyword evidence="6 7" id="KW-0472">Membrane</keyword>
<evidence type="ECO:0000256" key="3">
    <source>
        <dbReference type="ARBA" id="ARBA00022475"/>
    </source>
</evidence>
<evidence type="ECO:0000313" key="8">
    <source>
        <dbReference type="EMBL" id="XBG61632.1"/>
    </source>
</evidence>
<evidence type="ECO:0000256" key="7">
    <source>
        <dbReference type="SAM" id="Phobius"/>
    </source>
</evidence>
<sequence>MNNIFKSLERVVVGKNYLGVLFIRLAFGFHLLYYSCSDVINLSAGDNAEWLGSLGVPFPFFASWLYILAQFFGGVLLIIGFKTRLISIPLIVTFLVAFFLVHAADPYKDSFQAIQMLAISFFFLFNGSGKLSLDDYLKSKINGKEV</sequence>
<name>A0AAU7BTZ1_9FLAO</name>
<gene>
    <name evidence="8" type="ORF">ABGB03_01695</name>
</gene>
<proteinExistence type="inferred from homology"/>
<feature type="transmembrane region" description="Helical" evidence="7">
    <location>
        <begin position="110"/>
        <end position="129"/>
    </location>
</feature>
<evidence type="ECO:0000256" key="1">
    <source>
        <dbReference type="ARBA" id="ARBA00004651"/>
    </source>
</evidence>
<dbReference type="RefSeq" id="WP_347924316.1">
    <property type="nucleotide sequence ID" value="NZ_CP157199.1"/>
</dbReference>
<feature type="transmembrane region" description="Helical" evidence="7">
    <location>
        <begin position="54"/>
        <end position="78"/>
    </location>
</feature>
<reference evidence="8" key="1">
    <citation type="submission" date="2024-05" db="EMBL/GenBank/DDBJ databases">
        <title>Pontimicrobium maritimus sp. nov., isolated form sea water.</title>
        <authorList>
            <person name="Muhammad N."/>
            <person name="Vuong T.Q."/>
            <person name="Han H.L."/>
            <person name="Kim S.-G."/>
        </authorList>
    </citation>
    <scope>NUCLEOTIDE SEQUENCE</scope>
    <source>
        <strain evidence="8">SW4</strain>
    </source>
</reference>
<comment type="subcellular location">
    <subcellularLocation>
        <location evidence="1">Cell membrane</location>
        <topology evidence="1">Multi-pass membrane protein</topology>
    </subcellularLocation>
</comment>
<feature type="transmembrane region" description="Helical" evidence="7">
    <location>
        <begin position="12"/>
        <end position="34"/>
    </location>
</feature>
<evidence type="ECO:0000256" key="5">
    <source>
        <dbReference type="ARBA" id="ARBA00022989"/>
    </source>
</evidence>
<keyword evidence="5 7" id="KW-1133">Transmembrane helix</keyword>
<dbReference type="PANTHER" id="PTHR33452">
    <property type="entry name" value="OXIDOREDUCTASE CATD-RELATED"/>
    <property type="match status" value="1"/>
</dbReference>
<dbReference type="InterPro" id="IPR032808">
    <property type="entry name" value="DoxX"/>
</dbReference>
<dbReference type="PANTHER" id="PTHR33452:SF1">
    <property type="entry name" value="INNER MEMBRANE PROTEIN YPHA-RELATED"/>
    <property type="match status" value="1"/>
</dbReference>
<evidence type="ECO:0000256" key="4">
    <source>
        <dbReference type="ARBA" id="ARBA00022692"/>
    </source>
</evidence>
<evidence type="ECO:0000256" key="6">
    <source>
        <dbReference type="ARBA" id="ARBA00023136"/>
    </source>
</evidence>
<keyword evidence="4 7" id="KW-0812">Transmembrane</keyword>
<keyword evidence="3" id="KW-1003">Cell membrane</keyword>
<dbReference type="Pfam" id="PF07681">
    <property type="entry name" value="DoxX"/>
    <property type="match status" value="1"/>
</dbReference>
<feature type="transmembrane region" description="Helical" evidence="7">
    <location>
        <begin position="85"/>
        <end position="104"/>
    </location>
</feature>
<accession>A0AAU7BTZ1</accession>
<dbReference type="EMBL" id="CP157199">
    <property type="protein sequence ID" value="XBG61632.1"/>
    <property type="molecule type" value="Genomic_DNA"/>
</dbReference>
<protein>
    <submittedName>
        <fullName evidence="8">DoxX family protein</fullName>
    </submittedName>
</protein>
<organism evidence="8">
    <name type="scientific">Pontimicrobium sp. SW4</name>
    <dbReference type="NCBI Taxonomy" id="3153519"/>
    <lineage>
        <taxon>Bacteria</taxon>
        <taxon>Pseudomonadati</taxon>
        <taxon>Bacteroidota</taxon>
        <taxon>Flavobacteriia</taxon>
        <taxon>Flavobacteriales</taxon>
        <taxon>Flavobacteriaceae</taxon>
        <taxon>Pontimicrobium</taxon>
    </lineage>
</organism>
<comment type="similarity">
    <text evidence="2">Belongs to the DoxX family.</text>
</comment>
<dbReference type="AlphaFoldDB" id="A0AAU7BTZ1"/>
<evidence type="ECO:0000256" key="2">
    <source>
        <dbReference type="ARBA" id="ARBA00006679"/>
    </source>
</evidence>
<dbReference type="InterPro" id="IPR051907">
    <property type="entry name" value="DoxX-like_oxidoreductase"/>
</dbReference>
<dbReference type="GO" id="GO:0005886">
    <property type="term" value="C:plasma membrane"/>
    <property type="evidence" value="ECO:0007669"/>
    <property type="project" value="UniProtKB-SubCell"/>
</dbReference>